<dbReference type="InterPro" id="IPR001471">
    <property type="entry name" value="AP2/ERF_dom"/>
</dbReference>
<dbReference type="GO" id="GO:0003677">
    <property type="term" value="F:DNA binding"/>
    <property type="evidence" value="ECO:0007669"/>
    <property type="project" value="UniProtKB-KW"/>
</dbReference>
<gene>
    <name evidence="9" type="ORF">MICPUN_60093</name>
</gene>
<dbReference type="InterPro" id="IPR016177">
    <property type="entry name" value="DNA-bd_dom_sf"/>
</dbReference>
<dbReference type="GO" id="GO:0005634">
    <property type="term" value="C:nucleus"/>
    <property type="evidence" value="ECO:0007669"/>
    <property type="project" value="UniProtKB-SubCell"/>
</dbReference>
<dbReference type="RefSeq" id="XP_002503958.1">
    <property type="nucleotide sequence ID" value="XM_002503912.1"/>
</dbReference>
<comment type="subcellular location">
    <subcellularLocation>
        <location evidence="1">Nucleus</location>
    </subcellularLocation>
</comment>
<dbReference type="EMBL" id="CP001328">
    <property type="protein sequence ID" value="ACO65216.1"/>
    <property type="molecule type" value="Genomic_DNA"/>
</dbReference>
<feature type="compositionally biased region" description="Basic and acidic residues" evidence="7">
    <location>
        <begin position="338"/>
        <end position="348"/>
    </location>
</feature>
<keyword evidence="5" id="KW-0539">Nucleus</keyword>
<keyword evidence="6" id="KW-0175">Coiled coil</keyword>
<dbReference type="Gene3D" id="3.30.730.10">
    <property type="entry name" value="AP2/ERF domain"/>
    <property type="match status" value="2"/>
</dbReference>
<evidence type="ECO:0000256" key="7">
    <source>
        <dbReference type="SAM" id="MobiDB-lite"/>
    </source>
</evidence>
<dbReference type="AlphaFoldDB" id="C1EAJ5"/>
<evidence type="ECO:0000256" key="6">
    <source>
        <dbReference type="SAM" id="Coils"/>
    </source>
</evidence>
<keyword evidence="2" id="KW-0805">Transcription regulation</keyword>
<evidence type="ECO:0000256" key="4">
    <source>
        <dbReference type="ARBA" id="ARBA00023163"/>
    </source>
</evidence>
<dbReference type="InParanoid" id="C1EAJ5"/>
<dbReference type="SUPFAM" id="SSF54171">
    <property type="entry name" value="DNA-binding domain"/>
    <property type="match status" value="1"/>
</dbReference>
<protein>
    <recommendedName>
        <fullName evidence="8">AP2/ERF domain-containing protein</fullName>
    </recommendedName>
</protein>
<dbReference type="GO" id="GO:0003700">
    <property type="term" value="F:DNA-binding transcription factor activity"/>
    <property type="evidence" value="ECO:0007669"/>
    <property type="project" value="InterPro"/>
</dbReference>
<evidence type="ECO:0000256" key="5">
    <source>
        <dbReference type="ARBA" id="ARBA00023242"/>
    </source>
</evidence>
<evidence type="ECO:0000256" key="2">
    <source>
        <dbReference type="ARBA" id="ARBA00023015"/>
    </source>
</evidence>
<accession>C1EAJ5</accession>
<evidence type="ECO:0000313" key="9">
    <source>
        <dbReference type="EMBL" id="ACO65216.1"/>
    </source>
</evidence>
<evidence type="ECO:0000313" key="10">
    <source>
        <dbReference type="Proteomes" id="UP000002009"/>
    </source>
</evidence>
<dbReference type="Proteomes" id="UP000002009">
    <property type="component" value="Chromosome 7"/>
</dbReference>
<organism evidence="9 10">
    <name type="scientific">Micromonas commoda (strain RCC299 / NOUM17 / CCMP2709)</name>
    <name type="common">Picoplanktonic green alga</name>
    <dbReference type="NCBI Taxonomy" id="296587"/>
    <lineage>
        <taxon>Eukaryota</taxon>
        <taxon>Viridiplantae</taxon>
        <taxon>Chlorophyta</taxon>
        <taxon>Mamiellophyceae</taxon>
        <taxon>Mamiellales</taxon>
        <taxon>Mamiellaceae</taxon>
        <taxon>Micromonas</taxon>
    </lineage>
</organism>
<feature type="coiled-coil region" evidence="6">
    <location>
        <begin position="157"/>
        <end position="244"/>
    </location>
</feature>
<reference evidence="9 10" key="1">
    <citation type="journal article" date="2009" name="Science">
        <title>Green evolution and dynamic adaptations revealed by genomes of the marine picoeukaryotes Micromonas.</title>
        <authorList>
            <person name="Worden A.Z."/>
            <person name="Lee J.H."/>
            <person name="Mock T."/>
            <person name="Rouze P."/>
            <person name="Simmons M.P."/>
            <person name="Aerts A.L."/>
            <person name="Allen A.E."/>
            <person name="Cuvelier M.L."/>
            <person name="Derelle E."/>
            <person name="Everett M.V."/>
            <person name="Foulon E."/>
            <person name="Grimwood J."/>
            <person name="Gundlach H."/>
            <person name="Henrissat B."/>
            <person name="Napoli C."/>
            <person name="McDonald S.M."/>
            <person name="Parker M.S."/>
            <person name="Rombauts S."/>
            <person name="Salamov A."/>
            <person name="Von Dassow P."/>
            <person name="Badger J.H."/>
            <person name="Coutinho P.M."/>
            <person name="Demir E."/>
            <person name="Dubchak I."/>
            <person name="Gentemann C."/>
            <person name="Eikrem W."/>
            <person name="Gready J.E."/>
            <person name="John U."/>
            <person name="Lanier W."/>
            <person name="Lindquist E.A."/>
            <person name="Lucas S."/>
            <person name="Mayer K.F."/>
            <person name="Moreau H."/>
            <person name="Not F."/>
            <person name="Otillar R."/>
            <person name="Panaud O."/>
            <person name="Pangilinan J."/>
            <person name="Paulsen I."/>
            <person name="Piegu B."/>
            <person name="Poliakov A."/>
            <person name="Robbens S."/>
            <person name="Schmutz J."/>
            <person name="Toulza E."/>
            <person name="Wyss T."/>
            <person name="Zelensky A."/>
            <person name="Zhou K."/>
            <person name="Armbrust E.V."/>
            <person name="Bhattacharya D."/>
            <person name="Goodenough U.W."/>
            <person name="Van de Peer Y."/>
            <person name="Grigoriev I.V."/>
        </authorList>
    </citation>
    <scope>NUCLEOTIDE SEQUENCE [LARGE SCALE GENOMIC DNA]</scope>
    <source>
        <strain evidence="10">RCC299 / NOUM17</strain>
    </source>
</reference>
<dbReference type="InterPro" id="IPR036955">
    <property type="entry name" value="AP2/ERF_dom_sf"/>
</dbReference>
<evidence type="ECO:0000256" key="3">
    <source>
        <dbReference type="ARBA" id="ARBA00023125"/>
    </source>
</evidence>
<dbReference type="KEGG" id="mis:MICPUN_60093"/>
<evidence type="ECO:0000259" key="8">
    <source>
        <dbReference type="PROSITE" id="PS51032"/>
    </source>
</evidence>
<dbReference type="PROSITE" id="PS51032">
    <property type="entry name" value="AP2_ERF"/>
    <property type="match status" value="2"/>
</dbReference>
<dbReference type="eggNOG" id="ENOG502T240">
    <property type="taxonomic scope" value="Eukaryota"/>
</dbReference>
<feature type="domain" description="AP2/ERF" evidence="8">
    <location>
        <begin position="378"/>
        <end position="439"/>
    </location>
</feature>
<feature type="domain" description="AP2/ERF" evidence="8">
    <location>
        <begin position="250"/>
        <end position="308"/>
    </location>
</feature>
<evidence type="ECO:0000256" key="1">
    <source>
        <dbReference type="ARBA" id="ARBA00004123"/>
    </source>
</evidence>
<sequence>MFDGKDVANVVGGRGSRIVAAERNEDSPRASVKTADAALPLKRYIPHRELADGTIEILGGMGGSARFIAPDPVERAMHRANVANLLPPVINRPPPSTEHGQDLVDNMKGIVLQKILDNENNALKREAQDRLKQGLEVDEDDRVWTAAAFPSWSAAQCRRLREDMERRRVEGKQLEAERKRKREVREAEREAKRVAAAEAAKAAAEKKAAAEAARKAGAEKKAAAEAAKAAAEAARKRTAQLEAAEFQRMKPTGVSKQKSGNFNVYIVMKDRRVIQIGTYATVMEAARAHDLAWLSVPGRKADKRPNFPHDPPPTDKELEAMRAKVETKAAKPAKKRAEKAARKAGAEKKAAAEAAKAAAEAARKRTAQLEAAEFQRMKPTGVSKQKSGNFSVCIDIKGSKGFCVIQIGTYATVMEAARAFDLAWLSVPGRKADKRPNFPHDPPPTDKELEAMRAKVETKAAKHAKKRAA</sequence>
<feature type="region of interest" description="Disordered" evidence="7">
    <location>
        <begin position="327"/>
        <end position="348"/>
    </location>
</feature>
<keyword evidence="3" id="KW-0238">DNA-binding</keyword>
<keyword evidence="10" id="KW-1185">Reference proteome</keyword>
<proteinExistence type="predicted"/>
<keyword evidence="4" id="KW-0804">Transcription</keyword>
<name>C1EAJ5_MICCC</name>
<dbReference type="GeneID" id="8245248"/>